<organism evidence="2 3">
    <name type="scientific">Zalerion maritima</name>
    <dbReference type="NCBI Taxonomy" id="339359"/>
    <lineage>
        <taxon>Eukaryota</taxon>
        <taxon>Fungi</taxon>
        <taxon>Dikarya</taxon>
        <taxon>Ascomycota</taxon>
        <taxon>Pezizomycotina</taxon>
        <taxon>Sordariomycetes</taxon>
        <taxon>Lulworthiomycetidae</taxon>
        <taxon>Lulworthiales</taxon>
        <taxon>Lulworthiaceae</taxon>
        <taxon>Zalerion</taxon>
    </lineage>
</organism>
<feature type="compositionally biased region" description="Polar residues" evidence="1">
    <location>
        <begin position="97"/>
        <end position="118"/>
    </location>
</feature>
<feature type="compositionally biased region" description="Basic and acidic residues" evidence="1">
    <location>
        <begin position="160"/>
        <end position="179"/>
    </location>
</feature>
<dbReference type="Proteomes" id="UP001201980">
    <property type="component" value="Unassembled WGS sequence"/>
</dbReference>
<sequence>MANHNQPREGTKETVGSVDSVMVVRYLLDDANRQVGNGLLAPDISVDFNARMEQMQTCLQRTLSGTGLGSGFSSGFGPGLSGNCDADGTARGGLAEDSSTAGNSVGQDGDATSETANSPHEEEAHDADGMGSVAVAEGNTNADVKSGELLAATATFRLRNQPEKEKDGSTKWDNTEDVD</sequence>
<name>A0AAD5RTI0_9PEZI</name>
<gene>
    <name evidence="2" type="ORF">MKZ38_009354</name>
</gene>
<feature type="compositionally biased region" description="Basic and acidic residues" evidence="1">
    <location>
        <begin position="119"/>
        <end position="128"/>
    </location>
</feature>
<proteinExistence type="predicted"/>
<comment type="caution">
    <text evidence="2">The sequence shown here is derived from an EMBL/GenBank/DDBJ whole genome shotgun (WGS) entry which is preliminary data.</text>
</comment>
<evidence type="ECO:0000313" key="3">
    <source>
        <dbReference type="Proteomes" id="UP001201980"/>
    </source>
</evidence>
<reference evidence="2" key="1">
    <citation type="submission" date="2022-07" db="EMBL/GenBank/DDBJ databases">
        <title>Draft genome sequence of Zalerion maritima ATCC 34329, a (micro)plastics degrading marine fungus.</title>
        <authorList>
            <person name="Paco A."/>
            <person name="Goncalves M.F.M."/>
            <person name="Rocha-Santos T.A.P."/>
            <person name="Alves A."/>
        </authorList>
    </citation>
    <scope>NUCLEOTIDE SEQUENCE</scope>
    <source>
        <strain evidence="2">ATCC 34329</strain>
    </source>
</reference>
<accession>A0AAD5RTI0</accession>
<feature type="region of interest" description="Disordered" evidence="1">
    <location>
        <begin position="81"/>
        <end position="179"/>
    </location>
</feature>
<protein>
    <submittedName>
        <fullName evidence="2">Uncharacterized protein</fullName>
    </submittedName>
</protein>
<dbReference type="EMBL" id="JAKWBI020000071">
    <property type="protein sequence ID" value="KAJ2903788.1"/>
    <property type="molecule type" value="Genomic_DNA"/>
</dbReference>
<keyword evidence="3" id="KW-1185">Reference proteome</keyword>
<evidence type="ECO:0000313" key="2">
    <source>
        <dbReference type="EMBL" id="KAJ2903788.1"/>
    </source>
</evidence>
<dbReference type="AlphaFoldDB" id="A0AAD5RTI0"/>
<evidence type="ECO:0000256" key="1">
    <source>
        <dbReference type="SAM" id="MobiDB-lite"/>
    </source>
</evidence>